<dbReference type="CDD" id="cd00085">
    <property type="entry name" value="HNHc"/>
    <property type="match status" value="1"/>
</dbReference>
<accession>A0A6M4PQ00</accession>
<dbReference type="InterPro" id="IPR029471">
    <property type="entry name" value="HNH_5"/>
</dbReference>
<organism evidence="2 3">
    <name type="scientific">Streptomyces argyrophylli</name>
    <dbReference type="NCBI Taxonomy" id="2726118"/>
    <lineage>
        <taxon>Bacteria</taxon>
        <taxon>Bacillati</taxon>
        <taxon>Actinomycetota</taxon>
        <taxon>Actinomycetes</taxon>
        <taxon>Kitasatosporales</taxon>
        <taxon>Streptomycetaceae</taxon>
        <taxon>Streptomyces</taxon>
    </lineage>
</organism>
<keyword evidence="2" id="KW-0540">Nuclease</keyword>
<evidence type="ECO:0000313" key="3">
    <source>
        <dbReference type="Proteomes" id="UP000502641"/>
    </source>
</evidence>
<protein>
    <submittedName>
        <fullName evidence="2">Endonuclease</fullName>
    </submittedName>
</protein>
<evidence type="ECO:0000259" key="1">
    <source>
        <dbReference type="SMART" id="SM00507"/>
    </source>
</evidence>
<dbReference type="Pfam" id="PF14279">
    <property type="entry name" value="HNH_5"/>
    <property type="match status" value="1"/>
</dbReference>
<dbReference type="SMART" id="SM00507">
    <property type="entry name" value="HNHc"/>
    <property type="match status" value="1"/>
</dbReference>
<dbReference type="RefSeq" id="WP_171158509.1">
    <property type="nucleotide sequence ID" value="NZ_CP053189.1"/>
</dbReference>
<reference evidence="2 3" key="1">
    <citation type="submission" date="2020-05" db="EMBL/GenBank/DDBJ databases">
        <authorList>
            <person name="Li K."/>
        </authorList>
    </citation>
    <scope>NUCLEOTIDE SEQUENCE [LARGE SCALE GENOMIC DNA]</scope>
    <source>
        <strain evidence="3">jing01</strain>
    </source>
</reference>
<sequence length="99" mass="11252">MKRSLSRPARLRGSRGRRIRATLGARDGLRCFYCRAPFQSSDDATIDHYLPCALGPIHRQWNLVLACEPCNVRKQHTLPLGLFLALRPLLDRTRLEVAA</sequence>
<dbReference type="InterPro" id="IPR003615">
    <property type="entry name" value="HNH_nuc"/>
</dbReference>
<gene>
    <name evidence="2" type="ORF">HKX69_29915</name>
</gene>
<keyword evidence="3" id="KW-1185">Reference proteome</keyword>
<dbReference type="InterPro" id="IPR052892">
    <property type="entry name" value="NA-targeting_endonuclease"/>
</dbReference>
<evidence type="ECO:0000313" key="2">
    <source>
        <dbReference type="EMBL" id="QJS13195.1"/>
    </source>
</evidence>
<dbReference type="EMBL" id="CP053189">
    <property type="protein sequence ID" value="QJS13195.1"/>
    <property type="molecule type" value="Genomic_DNA"/>
</dbReference>
<dbReference type="AlphaFoldDB" id="A0A6M4PQ00"/>
<dbReference type="PANTHER" id="PTHR33877:SF1">
    <property type="entry name" value="TYPE IV METHYL-DIRECTED RESTRICTION ENZYME ECOKMCRA"/>
    <property type="match status" value="1"/>
</dbReference>
<dbReference type="PANTHER" id="PTHR33877">
    <property type="entry name" value="SLL1193 PROTEIN"/>
    <property type="match status" value="1"/>
</dbReference>
<dbReference type="GO" id="GO:0004519">
    <property type="term" value="F:endonuclease activity"/>
    <property type="evidence" value="ECO:0007669"/>
    <property type="project" value="UniProtKB-KW"/>
</dbReference>
<keyword evidence="2" id="KW-0255">Endonuclease</keyword>
<dbReference type="Gene3D" id="1.10.30.50">
    <property type="match status" value="1"/>
</dbReference>
<proteinExistence type="predicted"/>
<dbReference type="KEGG" id="sarg:HKX69_29915"/>
<dbReference type="Proteomes" id="UP000502641">
    <property type="component" value="Chromosome"/>
</dbReference>
<feature type="domain" description="HNH nuclease" evidence="1">
    <location>
        <begin position="18"/>
        <end position="72"/>
    </location>
</feature>
<name>A0A6M4PQ00_9ACTN</name>
<keyword evidence="2" id="KW-0378">Hydrolase</keyword>